<organism evidence="2 3">
    <name type="scientific">Aureibacter tunicatorum</name>
    <dbReference type="NCBI Taxonomy" id="866807"/>
    <lineage>
        <taxon>Bacteria</taxon>
        <taxon>Pseudomonadati</taxon>
        <taxon>Bacteroidota</taxon>
        <taxon>Cytophagia</taxon>
        <taxon>Cytophagales</taxon>
        <taxon>Persicobacteraceae</taxon>
        <taxon>Aureibacter</taxon>
    </lineage>
</organism>
<feature type="compositionally biased region" description="Basic and acidic residues" evidence="1">
    <location>
        <begin position="23"/>
        <end position="35"/>
    </location>
</feature>
<dbReference type="AlphaFoldDB" id="A0AAE3XKN9"/>
<keyword evidence="3" id="KW-1185">Reference proteome</keyword>
<evidence type="ECO:0000313" key="2">
    <source>
        <dbReference type="EMBL" id="MDR6237764.1"/>
    </source>
</evidence>
<comment type="caution">
    <text evidence="2">The sequence shown here is derived from an EMBL/GenBank/DDBJ whole genome shotgun (WGS) entry which is preliminary data.</text>
</comment>
<dbReference type="EMBL" id="JAVDQD010000001">
    <property type="protein sequence ID" value="MDR6237764.1"/>
    <property type="molecule type" value="Genomic_DNA"/>
</dbReference>
<reference evidence="2" key="1">
    <citation type="submission" date="2023-07" db="EMBL/GenBank/DDBJ databases">
        <title>Genomic Encyclopedia of Type Strains, Phase IV (KMG-IV): sequencing the most valuable type-strain genomes for metagenomic binning, comparative biology and taxonomic classification.</title>
        <authorList>
            <person name="Goeker M."/>
        </authorList>
    </citation>
    <scope>NUCLEOTIDE SEQUENCE</scope>
    <source>
        <strain evidence="2">DSM 26174</strain>
    </source>
</reference>
<dbReference type="RefSeq" id="WP_309937234.1">
    <property type="nucleotide sequence ID" value="NZ_AP025305.1"/>
</dbReference>
<protein>
    <submittedName>
        <fullName evidence="2">Uncharacterized protein</fullName>
    </submittedName>
</protein>
<sequence length="59" mass="6892">MHTKVQQEQENEQQHSSNPSGDANDKCKSSNFRKEKEILDQDEWIRLVHEGPCCSHPEE</sequence>
<evidence type="ECO:0000256" key="1">
    <source>
        <dbReference type="SAM" id="MobiDB-lite"/>
    </source>
</evidence>
<accession>A0AAE3XKN9</accession>
<gene>
    <name evidence="2" type="ORF">HNQ88_000740</name>
</gene>
<dbReference type="Proteomes" id="UP001185092">
    <property type="component" value="Unassembled WGS sequence"/>
</dbReference>
<evidence type="ECO:0000313" key="3">
    <source>
        <dbReference type="Proteomes" id="UP001185092"/>
    </source>
</evidence>
<proteinExistence type="predicted"/>
<feature type="region of interest" description="Disordered" evidence="1">
    <location>
        <begin position="1"/>
        <end position="35"/>
    </location>
</feature>
<name>A0AAE3XKN9_9BACT</name>